<reference evidence="2 3" key="1">
    <citation type="journal article" date="2018" name="Plant J.">
        <title>Genome sequences of Chlorella sorokiniana UTEX 1602 and Micractinium conductrix SAG 241.80: implications to maltose excretion by a green alga.</title>
        <authorList>
            <person name="Arriola M.B."/>
            <person name="Velmurugan N."/>
            <person name="Zhang Y."/>
            <person name="Plunkett M.H."/>
            <person name="Hondzo H."/>
            <person name="Barney B.M."/>
        </authorList>
    </citation>
    <scope>NUCLEOTIDE SEQUENCE [LARGE SCALE GENOMIC DNA]</scope>
    <source>
        <strain evidence="2 3">SAG 241.80</strain>
    </source>
</reference>
<dbReference type="EMBL" id="LHPF02000064">
    <property type="protein sequence ID" value="PSC67339.1"/>
    <property type="molecule type" value="Genomic_DNA"/>
</dbReference>
<keyword evidence="3" id="KW-1185">Reference proteome</keyword>
<dbReference type="Pfam" id="PF05548">
    <property type="entry name" value="Peptidase_M11"/>
    <property type="match status" value="1"/>
</dbReference>
<accession>A0A2P6UZT1</accession>
<dbReference type="OrthoDB" id="535741at2759"/>
<organism evidence="2 3">
    <name type="scientific">Micractinium conductrix</name>
    <dbReference type="NCBI Taxonomy" id="554055"/>
    <lineage>
        <taxon>Eukaryota</taxon>
        <taxon>Viridiplantae</taxon>
        <taxon>Chlorophyta</taxon>
        <taxon>core chlorophytes</taxon>
        <taxon>Trebouxiophyceae</taxon>
        <taxon>Chlorellales</taxon>
        <taxon>Chlorellaceae</taxon>
        <taxon>Chlorella clade</taxon>
        <taxon>Micractinium</taxon>
    </lineage>
</organism>
<sequence>MLAVETDKGRRVLVQTDPAALEGLHTGMKITVSGVWGGSAARRLQQQSTSCSGASSCFSGTITSATGARVAPEPAVQAPSVIEAGNPLAGAGLPVVTNQLINPTISTLVIPIAATFSSGVACSGTSLPTMTRADIQEEVFSELAAFGTPTVAAAFNRCSYQRSRLNMTNSNVTDIVRIPCSGTNNSGAKWTASSTCSFDDFNGMADAADTRLRQLGINLNAFRYKVYLTPPGTCDFVGQGYVGCDGSYSCRAWIGFGMWGTPQAIVHEIGHNMFMKHSGAVVNGVFDDYADDTCTMGYCCQDRCWNTPHGWQMGWTSAVQVNGTSLPAGSTITITVGSQSVYRTGAVRILPATWASSTLQPIFMGLRTKNNGDLWLEDNLKDRVHIYNSNIQHTFDPQPTRWIGSLAVGQAYSLSAASLVVRRMPSTNSLLAVLAICRRVAGGAETQFTCTNGIDGDCNGQRGYDDVKCRTWVTAPV</sequence>
<name>A0A2P6UZT1_9CHLO</name>
<evidence type="ECO:0000313" key="2">
    <source>
        <dbReference type="EMBL" id="PSC67339.1"/>
    </source>
</evidence>
<dbReference type="InterPro" id="IPR008752">
    <property type="entry name" value="Peptidase_M11"/>
</dbReference>
<dbReference type="SUPFAM" id="SSF55486">
    <property type="entry name" value="Metalloproteases ('zincins'), catalytic domain"/>
    <property type="match status" value="1"/>
</dbReference>
<proteinExistence type="predicted"/>
<gene>
    <name evidence="2" type="ORF">C2E20_8969</name>
</gene>
<dbReference type="Proteomes" id="UP000239649">
    <property type="component" value="Unassembled WGS sequence"/>
</dbReference>
<protein>
    <recommendedName>
        <fullName evidence="1">Peptidase M11 gametolysin domain-containing protein</fullName>
    </recommendedName>
</protein>
<dbReference type="AlphaFoldDB" id="A0A2P6UZT1"/>
<comment type="caution">
    <text evidence="2">The sequence shown here is derived from an EMBL/GenBank/DDBJ whole genome shotgun (WGS) entry which is preliminary data.</text>
</comment>
<feature type="domain" description="Peptidase M11 gametolysin" evidence="1">
    <location>
        <begin position="124"/>
        <end position="391"/>
    </location>
</feature>
<evidence type="ECO:0000259" key="1">
    <source>
        <dbReference type="Pfam" id="PF05548"/>
    </source>
</evidence>
<evidence type="ECO:0000313" key="3">
    <source>
        <dbReference type="Proteomes" id="UP000239649"/>
    </source>
</evidence>